<keyword evidence="1" id="KW-0732">Signal</keyword>
<evidence type="ECO:0000313" key="2">
    <source>
        <dbReference type="EMBL" id="KIQ68142.1"/>
    </source>
</evidence>
<feature type="chain" id="PRO_5002218945" evidence="1">
    <location>
        <begin position="18"/>
        <end position="245"/>
    </location>
</feature>
<evidence type="ECO:0000313" key="3">
    <source>
        <dbReference type="Proteomes" id="UP000035100"/>
    </source>
</evidence>
<name>A0A0D0Q6S9_9RHOB</name>
<keyword evidence="3" id="KW-1185">Reference proteome</keyword>
<organism evidence="2 3">
    <name type="scientific">Wenxinia marina DSM 24838</name>
    <dbReference type="NCBI Taxonomy" id="1123501"/>
    <lineage>
        <taxon>Bacteria</taxon>
        <taxon>Pseudomonadati</taxon>
        <taxon>Pseudomonadota</taxon>
        <taxon>Alphaproteobacteria</taxon>
        <taxon>Rhodobacterales</taxon>
        <taxon>Roseobacteraceae</taxon>
        <taxon>Wenxinia</taxon>
    </lineage>
</organism>
<gene>
    <name evidence="2" type="ORF">Wenmar_03358</name>
</gene>
<dbReference type="AlphaFoldDB" id="A0A0D0Q6S9"/>
<dbReference type="RefSeq" id="WP_018302494.1">
    <property type="nucleotide sequence ID" value="NZ_KB902285.1"/>
</dbReference>
<dbReference type="PATRIC" id="fig|1123501.6.peg.3485"/>
<proteinExistence type="predicted"/>
<sequence>MRAAVAVLLALAAPARADCTAEFAAFAEVFLGGWHEDLSPAPLIEEAGGRCFLTIDDPDPTFAADWRLAPTGDVTTLDLKGATLPAGPGQWFARLIAIHDARAGTVRVEMATLYPPGGGLFDFRGTLSGIDLSSTTQAQLSLSGVTLEEAELTSDLPAPFPQLTNGVPALAEGITDGGGQAAWADFLAAHGAGRLTARIERAPRLPILPLFRTYLFGEAMTFSGPMLRDPVAWQAALDWTPAGAN</sequence>
<reference evidence="2 3" key="1">
    <citation type="submission" date="2013-01" db="EMBL/GenBank/DDBJ databases">
        <authorList>
            <person name="Fiebig A."/>
            <person name="Goeker M."/>
            <person name="Klenk H.-P.P."/>
        </authorList>
    </citation>
    <scope>NUCLEOTIDE SEQUENCE [LARGE SCALE GENOMIC DNA]</scope>
    <source>
        <strain evidence="2 3">DSM 24838</strain>
    </source>
</reference>
<protein>
    <submittedName>
        <fullName evidence="2">Uncharacterized protein</fullName>
    </submittedName>
</protein>
<accession>A0A0D0Q6S9</accession>
<feature type="signal peptide" evidence="1">
    <location>
        <begin position="1"/>
        <end position="17"/>
    </location>
</feature>
<dbReference type="STRING" id="1123501.Wenmar_03358"/>
<dbReference type="Proteomes" id="UP000035100">
    <property type="component" value="Unassembled WGS sequence"/>
</dbReference>
<comment type="caution">
    <text evidence="2">The sequence shown here is derived from an EMBL/GenBank/DDBJ whole genome shotgun (WGS) entry which is preliminary data.</text>
</comment>
<evidence type="ECO:0000256" key="1">
    <source>
        <dbReference type="SAM" id="SignalP"/>
    </source>
</evidence>
<dbReference type="EMBL" id="AONG01000017">
    <property type="protein sequence ID" value="KIQ68142.1"/>
    <property type="molecule type" value="Genomic_DNA"/>
</dbReference>